<keyword evidence="2" id="KW-1185">Reference proteome</keyword>
<proteinExistence type="predicted"/>
<dbReference type="Proteomes" id="UP000529946">
    <property type="component" value="Unassembled WGS sequence"/>
</dbReference>
<evidence type="ECO:0000313" key="2">
    <source>
        <dbReference type="Proteomes" id="UP000529946"/>
    </source>
</evidence>
<dbReference type="EMBL" id="JACIDM010000003">
    <property type="protein sequence ID" value="MBB4084007.1"/>
    <property type="molecule type" value="Genomic_DNA"/>
</dbReference>
<comment type="caution">
    <text evidence="1">The sequence shown here is derived from an EMBL/GenBank/DDBJ whole genome shotgun (WGS) entry which is preliminary data.</text>
</comment>
<sequence>MVRVWRVPFGYLILIWRARTRWVAYKPATDLRRIYETLARKGVPKNLTRAALVRANPAEARAYNLD</sequence>
<protein>
    <submittedName>
        <fullName evidence="1">Uncharacterized protein</fullName>
    </submittedName>
</protein>
<name>A0A7W6JF78_9CAUL</name>
<reference evidence="1 2" key="1">
    <citation type="submission" date="2020-08" db="EMBL/GenBank/DDBJ databases">
        <title>Genomic Encyclopedia of Type Strains, Phase IV (KMG-IV): sequencing the most valuable type-strain genomes for metagenomic binning, comparative biology and taxonomic classification.</title>
        <authorList>
            <person name="Goeker M."/>
        </authorList>
    </citation>
    <scope>NUCLEOTIDE SEQUENCE [LARGE SCALE GENOMIC DNA]</scope>
    <source>
        <strain evidence="1 2">DSM 23960</strain>
    </source>
</reference>
<gene>
    <name evidence="1" type="ORF">GGR12_002895</name>
</gene>
<accession>A0A7W6JF78</accession>
<dbReference type="AlphaFoldDB" id="A0A7W6JF78"/>
<organism evidence="1 2">
    <name type="scientific">Brevundimonas lenta</name>
    <dbReference type="NCBI Taxonomy" id="424796"/>
    <lineage>
        <taxon>Bacteria</taxon>
        <taxon>Pseudomonadati</taxon>
        <taxon>Pseudomonadota</taxon>
        <taxon>Alphaproteobacteria</taxon>
        <taxon>Caulobacterales</taxon>
        <taxon>Caulobacteraceae</taxon>
        <taxon>Brevundimonas</taxon>
    </lineage>
</organism>
<dbReference type="RefSeq" id="WP_183205138.1">
    <property type="nucleotide sequence ID" value="NZ_BAAAER010000003.1"/>
</dbReference>
<evidence type="ECO:0000313" key="1">
    <source>
        <dbReference type="EMBL" id="MBB4084007.1"/>
    </source>
</evidence>